<dbReference type="SUPFAM" id="SSF144083">
    <property type="entry name" value="Magnesium transport protein CorA, transmembrane region"/>
    <property type="match status" value="1"/>
</dbReference>
<organism evidence="13 14">
    <name type="scientific">Wenxinia saemankumensis</name>
    <dbReference type="NCBI Taxonomy" id="1447782"/>
    <lineage>
        <taxon>Bacteria</taxon>
        <taxon>Pseudomonadati</taxon>
        <taxon>Pseudomonadota</taxon>
        <taxon>Alphaproteobacteria</taxon>
        <taxon>Rhodobacterales</taxon>
        <taxon>Roseobacteraceae</taxon>
        <taxon>Wenxinia</taxon>
    </lineage>
</organism>
<dbReference type="InterPro" id="IPR045863">
    <property type="entry name" value="CorA_TM1_TM2"/>
</dbReference>
<dbReference type="CDD" id="cd12833">
    <property type="entry name" value="ZntB-like_1"/>
    <property type="match status" value="1"/>
</dbReference>
<dbReference type="EMBL" id="FQYO01000002">
    <property type="protein sequence ID" value="SHI56105.1"/>
    <property type="molecule type" value="Genomic_DNA"/>
</dbReference>
<accession>A0A1M6C505</accession>
<dbReference type="GO" id="GO:0015095">
    <property type="term" value="F:magnesium ion transmembrane transporter activity"/>
    <property type="evidence" value="ECO:0007669"/>
    <property type="project" value="TreeGrafter"/>
</dbReference>
<evidence type="ECO:0000256" key="10">
    <source>
        <dbReference type="ARBA" id="ARBA00023136"/>
    </source>
</evidence>
<feature type="transmembrane region" description="Helical" evidence="12">
    <location>
        <begin position="263"/>
        <end position="285"/>
    </location>
</feature>
<dbReference type="GO" id="GO:0005886">
    <property type="term" value="C:plasma membrane"/>
    <property type="evidence" value="ECO:0007669"/>
    <property type="project" value="UniProtKB-SubCell"/>
</dbReference>
<keyword evidence="5" id="KW-0997">Cell inner membrane</keyword>
<proteinExistence type="inferred from homology"/>
<evidence type="ECO:0000256" key="7">
    <source>
        <dbReference type="ARBA" id="ARBA00022833"/>
    </source>
</evidence>
<keyword evidence="6 12" id="KW-0812">Transmembrane</keyword>
<protein>
    <submittedName>
        <fullName evidence="13">Zinc transporter</fullName>
    </submittedName>
</protein>
<dbReference type="SUPFAM" id="SSF143865">
    <property type="entry name" value="CorA soluble domain-like"/>
    <property type="match status" value="1"/>
</dbReference>
<evidence type="ECO:0000256" key="3">
    <source>
        <dbReference type="ARBA" id="ARBA00022448"/>
    </source>
</evidence>
<dbReference type="Proteomes" id="UP000184292">
    <property type="component" value="Unassembled WGS sequence"/>
</dbReference>
<evidence type="ECO:0000256" key="6">
    <source>
        <dbReference type="ARBA" id="ARBA00022692"/>
    </source>
</evidence>
<dbReference type="STRING" id="1447782.SAMN05444417_1012"/>
<dbReference type="Gene3D" id="3.30.460.20">
    <property type="entry name" value="CorA soluble domain-like"/>
    <property type="match status" value="1"/>
</dbReference>
<keyword evidence="10 12" id="KW-0472">Membrane</keyword>
<keyword evidence="7" id="KW-0862">Zinc</keyword>
<name>A0A1M6C505_9RHOB</name>
<gene>
    <name evidence="13" type="ORF">SAMN05444417_1012</name>
</gene>
<feature type="coiled-coil region" evidence="11">
    <location>
        <begin position="223"/>
        <end position="257"/>
    </location>
</feature>
<dbReference type="AlphaFoldDB" id="A0A1M6C505"/>
<dbReference type="PANTHER" id="PTHR46494:SF3">
    <property type="entry name" value="ZINC TRANSPORT PROTEIN ZNTB"/>
    <property type="match status" value="1"/>
</dbReference>
<evidence type="ECO:0000256" key="5">
    <source>
        <dbReference type="ARBA" id="ARBA00022519"/>
    </source>
</evidence>
<dbReference type="Pfam" id="PF01544">
    <property type="entry name" value="CorA"/>
    <property type="match status" value="1"/>
</dbReference>
<sequence>MSDDFIHFAFTLGDGSAPLHGSDSIAAALQEETCAWVHLQADDPRSDDWIDAHLDYLPEAVRDALIADATRPRTSAVGDGVLLNVRGVNLNEGEDPEDMISVRIWADPARIVTLTRRPLRSVEHMRDLFAAGEGPATAGRFLAVLVEELTERIGSVVTEMDVDADALEDRLLRGEENGLGPRITDSRAAVVDFRRFLVPQREAIARLHGVTGPLLSEDDRFELQEAEDNLRRHTEVIESLRERLLVLKDEIASLSDARLNRNLYILSVVSAVFLPLGFLTGLMGINLAGMPGASWPPAFWVFTGALGALTLVLLALLWRWGVIRLRRASTRP</sequence>
<comment type="subcellular location">
    <subcellularLocation>
        <location evidence="1">Cell membrane</location>
        <topology evidence="1">Multi-pass membrane protein</topology>
    </subcellularLocation>
</comment>
<dbReference type="InterPro" id="IPR045861">
    <property type="entry name" value="CorA_cytoplasmic_dom"/>
</dbReference>
<comment type="similarity">
    <text evidence="2">Belongs to the CorA metal ion transporter (MIT) (TC 1.A.35) family.</text>
</comment>
<evidence type="ECO:0000313" key="13">
    <source>
        <dbReference type="EMBL" id="SHI56105.1"/>
    </source>
</evidence>
<evidence type="ECO:0000256" key="8">
    <source>
        <dbReference type="ARBA" id="ARBA00022989"/>
    </source>
</evidence>
<dbReference type="GO" id="GO:0015087">
    <property type="term" value="F:cobalt ion transmembrane transporter activity"/>
    <property type="evidence" value="ECO:0007669"/>
    <property type="project" value="TreeGrafter"/>
</dbReference>
<dbReference type="GO" id="GO:0000287">
    <property type="term" value="F:magnesium ion binding"/>
    <property type="evidence" value="ECO:0007669"/>
    <property type="project" value="TreeGrafter"/>
</dbReference>
<evidence type="ECO:0000313" key="14">
    <source>
        <dbReference type="Proteomes" id="UP000184292"/>
    </source>
</evidence>
<feature type="transmembrane region" description="Helical" evidence="12">
    <location>
        <begin position="297"/>
        <end position="318"/>
    </location>
</feature>
<keyword evidence="9" id="KW-0406">Ion transport</keyword>
<evidence type="ECO:0000256" key="4">
    <source>
        <dbReference type="ARBA" id="ARBA00022475"/>
    </source>
</evidence>
<dbReference type="Gene3D" id="1.20.58.340">
    <property type="entry name" value="Magnesium transport protein CorA, transmembrane region"/>
    <property type="match status" value="2"/>
</dbReference>
<dbReference type="PANTHER" id="PTHR46494">
    <property type="entry name" value="CORA FAMILY METAL ION TRANSPORTER (EUROFUNG)"/>
    <property type="match status" value="1"/>
</dbReference>
<reference evidence="13 14" key="1">
    <citation type="submission" date="2016-11" db="EMBL/GenBank/DDBJ databases">
        <authorList>
            <person name="Jaros S."/>
            <person name="Januszkiewicz K."/>
            <person name="Wedrychowicz H."/>
        </authorList>
    </citation>
    <scope>NUCLEOTIDE SEQUENCE [LARGE SCALE GENOMIC DNA]</scope>
    <source>
        <strain evidence="13 14">DSM 100565</strain>
    </source>
</reference>
<dbReference type="InterPro" id="IPR002523">
    <property type="entry name" value="MgTranspt_CorA/ZnTranspt_ZntB"/>
</dbReference>
<keyword evidence="8 12" id="KW-1133">Transmembrane helix</keyword>
<dbReference type="GO" id="GO:0050897">
    <property type="term" value="F:cobalt ion binding"/>
    <property type="evidence" value="ECO:0007669"/>
    <property type="project" value="TreeGrafter"/>
</dbReference>
<keyword evidence="11" id="KW-0175">Coiled coil</keyword>
<evidence type="ECO:0000256" key="1">
    <source>
        <dbReference type="ARBA" id="ARBA00004651"/>
    </source>
</evidence>
<dbReference type="OrthoDB" id="9803484at2"/>
<dbReference type="RefSeq" id="WP_073326736.1">
    <property type="nucleotide sequence ID" value="NZ_FQYO01000002.1"/>
</dbReference>
<evidence type="ECO:0000256" key="12">
    <source>
        <dbReference type="SAM" id="Phobius"/>
    </source>
</evidence>
<evidence type="ECO:0000256" key="11">
    <source>
        <dbReference type="SAM" id="Coils"/>
    </source>
</evidence>
<evidence type="ECO:0000256" key="2">
    <source>
        <dbReference type="ARBA" id="ARBA00009765"/>
    </source>
</evidence>
<keyword evidence="3" id="KW-0813">Transport</keyword>
<keyword evidence="14" id="KW-1185">Reference proteome</keyword>
<evidence type="ECO:0000256" key="9">
    <source>
        <dbReference type="ARBA" id="ARBA00023065"/>
    </source>
</evidence>
<keyword evidence="4" id="KW-1003">Cell membrane</keyword>